<name>A0A0A8YTA0_ARUDO</name>
<keyword evidence="1" id="KW-0812">Transmembrane</keyword>
<dbReference type="EMBL" id="GBRH01268099">
    <property type="protein sequence ID" value="JAD29796.1"/>
    <property type="molecule type" value="Transcribed_RNA"/>
</dbReference>
<keyword evidence="1" id="KW-0472">Membrane</keyword>
<accession>A0A0A8YTA0</accession>
<evidence type="ECO:0000313" key="2">
    <source>
        <dbReference type="EMBL" id="JAD29796.1"/>
    </source>
</evidence>
<feature type="transmembrane region" description="Helical" evidence="1">
    <location>
        <begin position="29"/>
        <end position="54"/>
    </location>
</feature>
<keyword evidence="1" id="KW-1133">Transmembrane helix</keyword>
<reference evidence="2" key="1">
    <citation type="submission" date="2014-09" db="EMBL/GenBank/DDBJ databases">
        <authorList>
            <person name="Magalhaes I.L.F."/>
            <person name="Oliveira U."/>
            <person name="Santos F.R."/>
            <person name="Vidigal T.H.D.A."/>
            <person name="Brescovit A.D."/>
            <person name="Santos A.J."/>
        </authorList>
    </citation>
    <scope>NUCLEOTIDE SEQUENCE</scope>
    <source>
        <tissue evidence="2">Shoot tissue taken approximately 20 cm above the soil surface</tissue>
    </source>
</reference>
<sequence>MNIEELAKFPKRHNRGTSLPLLHDTQPLVAAYLPLFLHILCTALCTCVTAHVGCRS</sequence>
<protein>
    <submittedName>
        <fullName evidence="2">Uncharacterized protein</fullName>
    </submittedName>
</protein>
<dbReference type="AlphaFoldDB" id="A0A0A8YTA0"/>
<reference evidence="2" key="2">
    <citation type="journal article" date="2015" name="Data Brief">
        <title>Shoot transcriptome of the giant reed, Arundo donax.</title>
        <authorList>
            <person name="Barrero R.A."/>
            <person name="Guerrero F.D."/>
            <person name="Moolhuijzen P."/>
            <person name="Goolsby J.A."/>
            <person name="Tidwell J."/>
            <person name="Bellgard S.E."/>
            <person name="Bellgard M.I."/>
        </authorList>
    </citation>
    <scope>NUCLEOTIDE SEQUENCE</scope>
    <source>
        <tissue evidence="2">Shoot tissue taken approximately 20 cm above the soil surface</tissue>
    </source>
</reference>
<evidence type="ECO:0000256" key="1">
    <source>
        <dbReference type="SAM" id="Phobius"/>
    </source>
</evidence>
<organism evidence="2">
    <name type="scientific">Arundo donax</name>
    <name type="common">Giant reed</name>
    <name type="synonym">Donax arundinaceus</name>
    <dbReference type="NCBI Taxonomy" id="35708"/>
    <lineage>
        <taxon>Eukaryota</taxon>
        <taxon>Viridiplantae</taxon>
        <taxon>Streptophyta</taxon>
        <taxon>Embryophyta</taxon>
        <taxon>Tracheophyta</taxon>
        <taxon>Spermatophyta</taxon>
        <taxon>Magnoliopsida</taxon>
        <taxon>Liliopsida</taxon>
        <taxon>Poales</taxon>
        <taxon>Poaceae</taxon>
        <taxon>PACMAD clade</taxon>
        <taxon>Arundinoideae</taxon>
        <taxon>Arundineae</taxon>
        <taxon>Arundo</taxon>
    </lineage>
</organism>
<proteinExistence type="predicted"/>